<dbReference type="EMBL" id="JAUTBF010000001">
    <property type="protein sequence ID" value="MDQ1124948.1"/>
    <property type="molecule type" value="Genomic_DNA"/>
</dbReference>
<protein>
    <submittedName>
        <fullName evidence="1">Uncharacterized protein</fullName>
    </submittedName>
</protein>
<proteinExistence type="predicted"/>
<organism evidence="1 2">
    <name type="scientific">Microbacterium trichothecenolyticum</name>
    <name type="common">Aureobacterium trichothecenolyticum</name>
    <dbReference type="NCBI Taxonomy" id="69370"/>
    <lineage>
        <taxon>Bacteria</taxon>
        <taxon>Bacillati</taxon>
        <taxon>Actinomycetota</taxon>
        <taxon>Actinomycetes</taxon>
        <taxon>Micrococcales</taxon>
        <taxon>Microbacteriaceae</taxon>
        <taxon>Microbacterium</taxon>
    </lineage>
</organism>
<gene>
    <name evidence="1" type="ORF">QE412_003521</name>
</gene>
<keyword evidence="2" id="KW-1185">Reference proteome</keyword>
<name>A0ABU0TZ63_MICTR</name>
<dbReference type="RefSeq" id="WP_307486882.1">
    <property type="nucleotide sequence ID" value="NZ_JAUTBF010000001.1"/>
</dbReference>
<reference evidence="1 2" key="1">
    <citation type="submission" date="2023-07" db="EMBL/GenBank/DDBJ databases">
        <title>Functional and genomic diversity of the sorghum phyllosphere microbiome.</title>
        <authorList>
            <person name="Shade A."/>
        </authorList>
    </citation>
    <scope>NUCLEOTIDE SEQUENCE [LARGE SCALE GENOMIC DNA]</scope>
    <source>
        <strain evidence="1 2">SORGH_AS_1207</strain>
    </source>
</reference>
<accession>A0ABU0TZ63</accession>
<sequence>MSYFSSAPIDRSSLFAVAIFGGISAWAFSPVVANAEELPIDPSEVPEYVEKTVGSGFTDLAGIHQEYREAVASFPFPLPDGQQFPPESSLNDDAPTSDAVRRRVVWQKGSGVAEAYMYWETATVVAASEAQDRGEFIRAQALLDTLEAGYNSDFRRLVLIDRGNEFVRTQVGAARSGDFGPLRDAVCA</sequence>
<dbReference type="Proteomes" id="UP001226691">
    <property type="component" value="Unassembled WGS sequence"/>
</dbReference>
<evidence type="ECO:0000313" key="2">
    <source>
        <dbReference type="Proteomes" id="UP001226691"/>
    </source>
</evidence>
<evidence type="ECO:0000313" key="1">
    <source>
        <dbReference type="EMBL" id="MDQ1124948.1"/>
    </source>
</evidence>
<comment type="caution">
    <text evidence="1">The sequence shown here is derived from an EMBL/GenBank/DDBJ whole genome shotgun (WGS) entry which is preliminary data.</text>
</comment>